<evidence type="ECO:0000313" key="1">
    <source>
        <dbReference type="EMBL" id="AEK64190.1"/>
    </source>
</evidence>
<dbReference type="KEGG" id="cfu:CFU_4369"/>
<dbReference type="STRING" id="1005048.CFU_4369"/>
<accession>G0AEI2</accession>
<dbReference type="InterPro" id="IPR011008">
    <property type="entry name" value="Dimeric_a/b-barrel"/>
</dbReference>
<keyword evidence="2" id="KW-1185">Reference proteome</keyword>
<gene>
    <name evidence="1" type="ordered locus">CFU_4369</name>
</gene>
<reference evidence="1 2" key="2">
    <citation type="journal article" date="2006" name="J. Microbiol. Methods">
        <title>Genomic flank-sequencing of plasposon insertion sites for rapid identification of functional genes.</title>
        <authorList>
            <person name="Leveau J.H."/>
            <person name="Gerards S."/>
            <person name="Fritsche K."/>
            <person name="Zondag G."/>
            <person name="van Veen J.A."/>
        </authorList>
    </citation>
    <scope>NUCLEOTIDE SEQUENCE [LARGE SCALE GENOMIC DNA]</scope>
    <source>
        <strain evidence="1 2">Ter331</strain>
    </source>
</reference>
<proteinExistence type="predicted"/>
<dbReference type="AlphaFoldDB" id="G0AEI2"/>
<reference evidence="1 2" key="3">
    <citation type="journal article" date="2008" name="FEMS Microbiol. Ecol.">
        <title>Identification and characterization of genes underlying chitinolysis in Collimonas fungivorans Ter331.</title>
        <authorList>
            <person name="Fritsche K."/>
            <person name="de Boer W."/>
            <person name="Gerards S."/>
            <person name="van den Berg M."/>
            <person name="van Veen J.A."/>
            <person name="Leveau J.H."/>
        </authorList>
    </citation>
    <scope>NUCLEOTIDE SEQUENCE [LARGE SCALE GENOMIC DNA]</scope>
    <source>
        <strain evidence="1 2">Ter331</strain>
    </source>
</reference>
<evidence type="ECO:0000313" key="2">
    <source>
        <dbReference type="Proteomes" id="UP000008392"/>
    </source>
</evidence>
<sequence>MTGTGRAPPADCSRNFCYASIGPANKPFQYKILTRVNPENRRQPHEITRKAHSGGCRGIGASFGRIGVHHRRDPCDRRRLVPLGCAGAAIQVRSLDNMRYCLVLDLKDDPSLIGRYETLHRRIWPEIAAHLRLHGVLGMEIYRLGTRLVMLMETDDAIYSPERMANAARTDPKVQEWETLMWEFQAATPWTPPGEKWVAMTQIFDLKEQP</sequence>
<reference evidence="1 2" key="4">
    <citation type="journal article" date="2010" name="Environ. Microbiol.">
        <title>The bacterial genus Collimonas: mycophagy, weathering and other adaptive solutions to life in oligotrophic soil environments.</title>
        <authorList>
            <person name="Leveau J.H."/>
            <person name="Uroz S."/>
            <person name="de Boer W."/>
        </authorList>
    </citation>
    <scope>NUCLEOTIDE SEQUENCE [LARGE SCALE GENOMIC DNA]</scope>
    <source>
        <strain evidence="1 2">Ter331</strain>
    </source>
</reference>
<dbReference type="InterPro" id="IPR008000">
    <property type="entry name" value="Rham/fucose_mutarotase"/>
</dbReference>
<reference evidence="1 2" key="1">
    <citation type="journal article" date="2004" name="Environ. Microbiol.">
        <title>Phylogeny-function analysis of (meta)genomic libraries: screening for expression of ribosomal RNA genes by large-insert library fluorescent in situ hybridization (LIL-FISH).</title>
        <authorList>
            <person name="Leveau J.H."/>
            <person name="Gerards S."/>
            <person name="de Boer W."/>
            <person name="van Veen J.A."/>
        </authorList>
    </citation>
    <scope>NUCLEOTIDE SEQUENCE [LARGE SCALE GENOMIC DNA]</scope>
    <source>
        <strain evidence="1 2">Ter331</strain>
    </source>
</reference>
<dbReference type="PANTHER" id="PTHR43239">
    <property type="entry name" value="UPF0734 PROTEIN DDB_G0273871/DDB_G0273177"/>
    <property type="match status" value="1"/>
</dbReference>
<dbReference type="Proteomes" id="UP000008392">
    <property type="component" value="Chromosome"/>
</dbReference>
<dbReference type="Pfam" id="PF05336">
    <property type="entry name" value="rhaM"/>
    <property type="match status" value="1"/>
</dbReference>
<dbReference type="SUPFAM" id="SSF54909">
    <property type="entry name" value="Dimeric alpha+beta barrel"/>
    <property type="match status" value="1"/>
</dbReference>
<dbReference type="EMBL" id="CP002745">
    <property type="protein sequence ID" value="AEK64190.1"/>
    <property type="molecule type" value="Genomic_DNA"/>
</dbReference>
<dbReference type="GO" id="GO:0016857">
    <property type="term" value="F:racemase and epimerase activity, acting on carbohydrates and derivatives"/>
    <property type="evidence" value="ECO:0007669"/>
    <property type="project" value="InterPro"/>
</dbReference>
<dbReference type="InterPro" id="IPR052996">
    <property type="entry name" value="Carb_Metab_Mutarotase"/>
</dbReference>
<reference evidence="1 2" key="5">
    <citation type="journal article" date="2011" name="ISME J.">
        <title>Dual transcriptional profiling of a bacterial/fungal confrontation: Collimonas fungivorans versus Aspergillus niger.</title>
        <authorList>
            <person name="Mela F."/>
            <person name="Fritsche K."/>
            <person name="de Boer W."/>
            <person name="van Veen J.A."/>
            <person name="de Graaff L.H."/>
            <person name="van den Berg M."/>
            <person name="Leveau J.H."/>
        </authorList>
    </citation>
    <scope>NUCLEOTIDE SEQUENCE [LARGE SCALE GENOMIC DNA]</scope>
    <source>
        <strain evidence="1 2">Ter331</strain>
    </source>
</reference>
<protein>
    <recommendedName>
        <fullName evidence="3">L-rhamnose mutarotase</fullName>
    </recommendedName>
</protein>
<dbReference type="PANTHER" id="PTHR43239:SF1">
    <property type="entry name" value="UPF0734 PROTEIN DDB_G0273871_DDB_G0273177"/>
    <property type="match status" value="1"/>
</dbReference>
<dbReference type="Gene3D" id="3.30.70.100">
    <property type="match status" value="1"/>
</dbReference>
<dbReference type="HOGENOM" id="CLU_1308360_0_0_4"/>
<reference evidence="2" key="6">
    <citation type="submission" date="2011-05" db="EMBL/GenBank/DDBJ databases">
        <title>Complete sequence of Collimonas fungivorans Ter331.</title>
        <authorList>
            <person name="Leveau J.H."/>
        </authorList>
    </citation>
    <scope>NUCLEOTIDE SEQUENCE [LARGE SCALE GENOMIC DNA]</scope>
    <source>
        <strain evidence="2">Ter331</strain>
    </source>
</reference>
<dbReference type="eggNOG" id="COG3254">
    <property type="taxonomic scope" value="Bacteria"/>
</dbReference>
<name>G0AEI2_COLFT</name>
<organism evidence="1 2">
    <name type="scientific">Collimonas fungivorans (strain Ter331)</name>
    <dbReference type="NCBI Taxonomy" id="1005048"/>
    <lineage>
        <taxon>Bacteria</taxon>
        <taxon>Pseudomonadati</taxon>
        <taxon>Pseudomonadota</taxon>
        <taxon>Betaproteobacteria</taxon>
        <taxon>Burkholderiales</taxon>
        <taxon>Oxalobacteraceae</taxon>
        <taxon>Collimonas</taxon>
    </lineage>
</organism>
<evidence type="ECO:0008006" key="3">
    <source>
        <dbReference type="Google" id="ProtNLM"/>
    </source>
</evidence>